<feature type="region of interest" description="Disordered" evidence="1">
    <location>
        <begin position="23"/>
        <end position="66"/>
    </location>
</feature>
<dbReference type="RefSeq" id="WP_082630684.1">
    <property type="nucleotide sequence ID" value="NZ_LAXJ01000002.1"/>
</dbReference>
<protein>
    <recommendedName>
        <fullName evidence="4">D-galactarate dehydratase</fullName>
    </recommendedName>
</protein>
<organism evidence="2 3">
    <name type="scientific">Roseovarius atlanticus</name>
    <dbReference type="NCBI Taxonomy" id="1641875"/>
    <lineage>
        <taxon>Bacteria</taxon>
        <taxon>Pseudomonadati</taxon>
        <taxon>Pseudomonadota</taxon>
        <taxon>Alphaproteobacteria</taxon>
        <taxon>Rhodobacterales</taxon>
        <taxon>Roseobacteraceae</taxon>
        <taxon>Roseovarius</taxon>
    </lineage>
</organism>
<gene>
    <name evidence="2" type="ORF">XM53_02570</name>
</gene>
<keyword evidence="3" id="KW-1185">Reference proteome</keyword>
<evidence type="ECO:0008006" key="4">
    <source>
        <dbReference type="Google" id="ProtNLM"/>
    </source>
</evidence>
<evidence type="ECO:0000313" key="2">
    <source>
        <dbReference type="EMBL" id="KRS14607.1"/>
    </source>
</evidence>
<dbReference type="AlphaFoldDB" id="A0A0T5P0U2"/>
<evidence type="ECO:0000256" key="1">
    <source>
        <dbReference type="SAM" id="MobiDB-lite"/>
    </source>
</evidence>
<dbReference type="PATRIC" id="fig|1641875.4.peg.1612"/>
<dbReference type="STRING" id="1641875.XM53_02570"/>
<evidence type="ECO:0000313" key="3">
    <source>
        <dbReference type="Proteomes" id="UP000051295"/>
    </source>
</evidence>
<accession>A0A0T5P0U2</accession>
<name>A0A0T5P0U2_9RHOB</name>
<dbReference type="Proteomes" id="UP000051295">
    <property type="component" value="Unassembled WGS sequence"/>
</dbReference>
<reference evidence="2 3" key="1">
    <citation type="submission" date="2015-04" db="EMBL/GenBank/DDBJ databases">
        <title>The draft genome sequence of Roseovarius sp.R12b.</title>
        <authorList>
            <person name="Li G."/>
            <person name="Lai Q."/>
            <person name="Shao Z."/>
            <person name="Yan P."/>
        </authorList>
    </citation>
    <scope>NUCLEOTIDE SEQUENCE [LARGE SCALE GENOMIC DNA]</scope>
    <source>
        <strain evidence="2 3">R12B</strain>
    </source>
</reference>
<dbReference type="PROSITE" id="PS51257">
    <property type="entry name" value="PROKAR_LIPOPROTEIN"/>
    <property type="match status" value="1"/>
</dbReference>
<comment type="caution">
    <text evidence="2">The sequence shown here is derived from an EMBL/GenBank/DDBJ whole genome shotgun (WGS) entry which is preliminary data.</text>
</comment>
<proteinExistence type="predicted"/>
<dbReference type="OrthoDB" id="7871639at2"/>
<dbReference type="EMBL" id="LAXJ01000002">
    <property type="protein sequence ID" value="KRS14607.1"/>
    <property type="molecule type" value="Genomic_DNA"/>
</dbReference>
<sequence length="165" mass="16793">MKRFVCLVAFAAGLSGCDVLPTMQRQAPPSEPAPESADAEAEVQTAGIAPPANARTVDEFDTTTEEERTAAVEAAQSGGGDRDLGITVASLGAASDPGIWMKTPLVSAPGKGRVEYPAKGTTVAVDLIPLDAEPGSGSQLSLAAMRLLEADLTGLPEVRVFATGG</sequence>